<accession>A0ABR3JS14</accession>
<dbReference type="Proteomes" id="UP001556367">
    <property type="component" value="Unassembled WGS sequence"/>
</dbReference>
<evidence type="ECO:0000313" key="2">
    <source>
        <dbReference type="Proteomes" id="UP001556367"/>
    </source>
</evidence>
<keyword evidence="2" id="KW-1185">Reference proteome</keyword>
<sequence>MILRISGRLKTFLEDATDATFDFHAIDGDEAYVQAKWKGYSAATITFTDSNETTRVAPAEGAFRTHKMTGRVTARVKVTVKDEVPDAPKNIRLEILGFHAVKIATYDVPKMHPRATANNVNVAAVSTERSDAALAALLVNMAI</sequence>
<evidence type="ECO:0000313" key="1">
    <source>
        <dbReference type="EMBL" id="KAL0958608.1"/>
    </source>
</evidence>
<name>A0ABR3JS14_9AGAR</name>
<dbReference type="EMBL" id="JASNQZ010000003">
    <property type="protein sequence ID" value="KAL0958608.1"/>
    <property type="molecule type" value="Genomic_DNA"/>
</dbReference>
<proteinExistence type="predicted"/>
<organism evidence="1 2">
    <name type="scientific">Hohenbuehelia grisea</name>
    <dbReference type="NCBI Taxonomy" id="104357"/>
    <lineage>
        <taxon>Eukaryota</taxon>
        <taxon>Fungi</taxon>
        <taxon>Dikarya</taxon>
        <taxon>Basidiomycota</taxon>
        <taxon>Agaricomycotina</taxon>
        <taxon>Agaricomycetes</taxon>
        <taxon>Agaricomycetidae</taxon>
        <taxon>Agaricales</taxon>
        <taxon>Pleurotineae</taxon>
        <taxon>Pleurotaceae</taxon>
        <taxon>Hohenbuehelia</taxon>
    </lineage>
</organism>
<protein>
    <submittedName>
        <fullName evidence="1">Uncharacterized protein</fullName>
    </submittedName>
</protein>
<gene>
    <name evidence="1" type="ORF">HGRIS_013948</name>
</gene>
<reference evidence="2" key="1">
    <citation type="submission" date="2024-06" db="EMBL/GenBank/DDBJ databases">
        <title>Multi-omics analyses provide insights into the biosynthesis of the anticancer antibiotic pleurotin in Hohenbuehelia grisea.</title>
        <authorList>
            <person name="Weaver J.A."/>
            <person name="Alberti F."/>
        </authorList>
    </citation>
    <scope>NUCLEOTIDE SEQUENCE [LARGE SCALE GENOMIC DNA]</scope>
    <source>
        <strain evidence="2">T-177</strain>
    </source>
</reference>
<comment type="caution">
    <text evidence="1">The sequence shown here is derived from an EMBL/GenBank/DDBJ whole genome shotgun (WGS) entry which is preliminary data.</text>
</comment>